<dbReference type="AlphaFoldDB" id="A0A4Q8L6A0"/>
<dbReference type="RefSeq" id="WP_130552292.1">
    <property type="nucleotide sequence ID" value="NZ_SHMC01000006.1"/>
</dbReference>
<dbReference type="Proteomes" id="UP000292627">
    <property type="component" value="Unassembled WGS sequence"/>
</dbReference>
<reference evidence="1 2" key="1">
    <citation type="submission" date="2019-02" db="EMBL/GenBank/DDBJ databases">
        <title>WGS of Pseudoxanthomonas species novum from clinical isolates.</title>
        <authorList>
            <person name="Bernier A.-M."/>
            <person name="Bernard K."/>
            <person name="Vachon A."/>
        </authorList>
    </citation>
    <scope>NUCLEOTIDE SEQUENCE [LARGE SCALE GENOMIC DNA]</scope>
    <source>
        <strain evidence="1 2">NML171200</strain>
    </source>
</reference>
<dbReference type="OrthoDB" id="1349101at2"/>
<comment type="caution">
    <text evidence="1">The sequence shown here is derived from an EMBL/GenBank/DDBJ whole genome shotgun (WGS) entry which is preliminary data.</text>
</comment>
<name>A0A4Q8L6A0_9GAMM</name>
<evidence type="ECO:0000313" key="1">
    <source>
        <dbReference type="EMBL" id="TAA23267.1"/>
    </source>
</evidence>
<proteinExistence type="predicted"/>
<gene>
    <name evidence="1" type="ORF">EA660_15120</name>
</gene>
<accession>A0A4Q8L6A0</accession>
<organism evidence="1 2">
    <name type="scientific">Pseudoxanthomonas winnipegensis</name>
    <dbReference type="NCBI Taxonomy" id="2480810"/>
    <lineage>
        <taxon>Bacteria</taxon>
        <taxon>Pseudomonadati</taxon>
        <taxon>Pseudomonadota</taxon>
        <taxon>Gammaproteobacteria</taxon>
        <taxon>Lysobacterales</taxon>
        <taxon>Lysobacteraceae</taxon>
        <taxon>Pseudoxanthomonas</taxon>
    </lineage>
</organism>
<dbReference type="EMBL" id="SHMC01000006">
    <property type="protein sequence ID" value="TAA23267.1"/>
    <property type="molecule type" value="Genomic_DNA"/>
</dbReference>
<protein>
    <submittedName>
        <fullName evidence="1">Uncharacterized protein</fullName>
    </submittedName>
</protein>
<sequence>MRVFSHPRFLQVYAAALTAVVVVAVTTGATRAPGKASFEEITVQKLTLVEPDGTTRLVLANTAKLPGVVFHGREYAHESRKADGTAGMIFYDAEGTESGGLVFSGLRRPDGSISRDGHLSFDAYGQDELSTWVSAQDGEQVKSGVQFKDQPDWPLEDALKAMQAKAGASEAERQAALKAFLATRAPMHVQRAWLGRNPDASSSLDLRDRDGRLRITARVDADGTPRLQFLDADGQVTDEWTQTKGAVKR</sequence>
<evidence type="ECO:0000313" key="2">
    <source>
        <dbReference type="Proteomes" id="UP000292627"/>
    </source>
</evidence>